<dbReference type="Gene3D" id="3.30.420.10">
    <property type="entry name" value="Ribonuclease H-like superfamily/Ribonuclease H"/>
    <property type="match status" value="1"/>
</dbReference>
<evidence type="ECO:0000313" key="1">
    <source>
        <dbReference type="EMBL" id="KAL0325414.1"/>
    </source>
</evidence>
<organism evidence="1">
    <name type="scientific">Sesamum radiatum</name>
    <name type="common">Black benniseed</name>
    <dbReference type="NCBI Taxonomy" id="300843"/>
    <lineage>
        <taxon>Eukaryota</taxon>
        <taxon>Viridiplantae</taxon>
        <taxon>Streptophyta</taxon>
        <taxon>Embryophyta</taxon>
        <taxon>Tracheophyta</taxon>
        <taxon>Spermatophyta</taxon>
        <taxon>Magnoliopsida</taxon>
        <taxon>eudicotyledons</taxon>
        <taxon>Gunneridae</taxon>
        <taxon>Pentapetalae</taxon>
        <taxon>asterids</taxon>
        <taxon>lamiids</taxon>
        <taxon>Lamiales</taxon>
        <taxon>Pedaliaceae</taxon>
        <taxon>Sesamum</taxon>
    </lineage>
</organism>
<dbReference type="PANTHER" id="PTHR48475:SF2">
    <property type="entry name" value="RIBONUCLEASE H"/>
    <property type="match status" value="1"/>
</dbReference>
<dbReference type="InterPro" id="IPR036397">
    <property type="entry name" value="RNaseH_sf"/>
</dbReference>
<evidence type="ECO:0008006" key="2">
    <source>
        <dbReference type="Google" id="ProtNLM"/>
    </source>
</evidence>
<name>A0AAW2M1N9_SESRA</name>
<protein>
    <recommendedName>
        <fullName evidence="2">Reverse transcriptase domain-containing protein</fullName>
    </recommendedName>
</protein>
<dbReference type="SUPFAM" id="SSF53098">
    <property type="entry name" value="Ribonuclease H-like"/>
    <property type="match status" value="1"/>
</dbReference>
<proteinExistence type="predicted"/>
<gene>
    <name evidence="1" type="ORF">Sradi_5110700</name>
</gene>
<dbReference type="InterPro" id="IPR012337">
    <property type="entry name" value="RNaseH-like_sf"/>
</dbReference>
<dbReference type="EMBL" id="JACGWJ010000023">
    <property type="protein sequence ID" value="KAL0325414.1"/>
    <property type="molecule type" value="Genomic_DNA"/>
</dbReference>
<reference evidence="1" key="2">
    <citation type="journal article" date="2024" name="Plant">
        <title>Genomic evolution and insights into agronomic trait innovations of Sesamum species.</title>
        <authorList>
            <person name="Miao H."/>
            <person name="Wang L."/>
            <person name="Qu L."/>
            <person name="Liu H."/>
            <person name="Sun Y."/>
            <person name="Le M."/>
            <person name="Wang Q."/>
            <person name="Wei S."/>
            <person name="Zheng Y."/>
            <person name="Lin W."/>
            <person name="Duan Y."/>
            <person name="Cao H."/>
            <person name="Xiong S."/>
            <person name="Wang X."/>
            <person name="Wei L."/>
            <person name="Li C."/>
            <person name="Ma Q."/>
            <person name="Ju M."/>
            <person name="Zhao R."/>
            <person name="Li G."/>
            <person name="Mu C."/>
            <person name="Tian Q."/>
            <person name="Mei H."/>
            <person name="Zhang T."/>
            <person name="Gao T."/>
            <person name="Zhang H."/>
        </authorList>
    </citation>
    <scope>NUCLEOTIDE SEQUENCE</scope>
    <source>
        <strain evidence="1">G02</strain>
    </source>
</reference>
<reference evidence="1" key="1">
    <citation type="submission" date="2020-06" db="EMBL/GenBank/DDBJ databases">
        <authorList>
            <person name="Li T."/>
            <person name="Hu X."/>
            <person name="Zhang T."/>
            <person name="Song X."/>
            <person name="Zhang H."/>
            <person name="Dai N."/>
            <person name="Sheng W."/>
            <person name="Hou X."/>
            <person name="Wei L."/>
        </authorList>
    </citation>
    <scope>NUCLEOTIDE SEQUENCE</scope>
    <source>
        <strain evidence="1">G02</strain>
        <tissue evidence="1">Leaf</tissue>
    </source>
</reference>
<dbReference type="PANTHER" id="PTHR48475">
    <property type="entry name" value="RIBONUCLEASE H"/>
    <property type="match status" value="1"/>
</dbReference>
<dbReference type="AlphaFoldDB" id="A0AAW2M1N9"/>
<sequence length="105" mass="11570">MVKWAIELSEFSIEFHPRPAIKVQVLANFLVELTYDEVSISKTTYSLYVDGSSTSVGSGAEIILVSPQGDKFEYAIKLEYPSSNNEAEFEAFLTGGELALDARAK</sequence>
<dbReference type="GO" id="GO:0003676">
    <property type="term" value="F:nucleic acid binding"/>
    <property type="evidence" value="ECO:0007669"/>
    <property type="project" value="InterPro"/>
</dbReference>
<comment type="caution">
    <text evidence="1">The sequence shown here is derived from an EMBL/GenBank/DDBJ whole genome shotgun (WGS) entry which is preliminary data.</text>
</comment>
<accession>A0AAW2M1N9</accession>